<evidence type="ECO:0000256" key="1">
    <source>
        <dbReference type="SAM" id="MobiDB-lite"/>
    </source>
</evidence>
<name>A0AAV2T9P1_CALDB</name>
<gene>
    <name evidence="2" type="ORF">CDAUBV1_LOCUS6418</name>
</gene>
<evidence type="ECO:0000313" key="2">
    <source>
        <dbReference type="EMBL" id="CAL5133143.1"/>
    </source>
</evidence>
<organism evidence="2 3">
    <name type="scientific">Calicophoron daubneyi</name>
    <name type="common">Rumen fluke</name>
    <name type="synonym">Paramphistomum daubneyi</name>
    <dbReference type="NCBI Taxonomy" id="300641"/>
    <lineage>
        <taxon>Eukaryota</taxon>
        <taxon>Metazoa</taxon>
        <taxon>Spiralia</taxon>
        <taxon>Lophotrochozoa</taxon>
        <taxon>Platyhelminthes</taxon>
        <taxon>Trematoda</taxon>
        <taxon>Digenea</taxon>
        <taxon>Plagiorchiida</taxon>
        <taxon>Pronocephalata</taxon>
        <taxon>Paramphistomoidea</taxon>
        <taxon>Paramphistomidae</taxon>
        <taxon>Calicophoron</taxon>
    </lineage>
</organism>
<proteinExistence type="predicted"/>
<protein>
    <submittedName>
        <fullName evidence="2">Uncharacterized protein</fullName>
    </submittedName>
</protein>
<feature type="compositionally biased region" description="Polar residues" evidence="1">
    <location>
        <begin position="148"/>
        <end position="157"/>
    </location>
</feature>
<dbReference type="Proteomes" id="UP001497525">
    <property type="component" value="Unassembled WGS sequence"/>
</dbReference>
<feature type="region of interest" description="Disordered" evidence="1">
    <location>
        <begin position="323"/>
        <end position="343"/>
    </location>
</feature>
<comment type="caution">
    <text evidence="2">The sequence shown here is derived from an EMBL/GenBank/DDBJ whole genome shotgun (WGS) entry which is preliminary data.</text>
</comment>
<accession>A0AAV2T9P1</accession>
<feature type="compositionally biased region" description="Polar residues" evidence="1">
    <location>
        <begin position="112"/>
        <end position="128"/>
    </location>
</feature>
<sequence length="515" mass="58370">MGIHHSASYKKRFCALPLIRSNLPTRNSKCIALVETVSRLLYCCFATRSRSERLRIGPEPPTMESRSLGQSYPVQTNYVMPSAESTDLPSRTPNSQHLRFFRGCAPFTSLRRSLSAPRNTSGASTLLRSTPAEPPPSPKVPEPPSIPTFSESHQSDNWQKDGSFGWKRVRSGASFRQKFLHRTKHHDPRDAYEEGSRTSIIPECCASPSVGSPSSFHDPLLEELDNELPVPPPPPRAQPPWLKLAFTKQKLASLQSSTQSCDFSPSFHTLSKSNKTTSNEILEGKKALSLEHNRFNVRIYPVMQNGVKVSDTHYWLLEPPRSQSMRHHNEPFSKRRDDSSSEYLNVPSGVHLRRGASEPSRDALNRVHHELVMHLMEQVPSATQAECQAVLIGCSYQFEKAVQRLKLELMYRKGYVSRAHCKRLLMKFNWDLNAAISSARLEYEIRNMHKQGRVRSSPEDPYPVTEAPLVDESKESDNEEREFPMPSFSPPDQFCEGRPSPLSDISLFHTEAEKH</sequence>
<feature type="region of interest" description="Disordered" evidence="1">
    <location>
        <begin position="451"/>
        <end position="515"/>
    </location>
</feature>
<dbReference type="EMBL" id="CAXLJL010000156">
    <property type="protein sequence ID" value="CAL5133143.1"/>
    <property type="molecule type" value="Genomic_DNA"/>
</dbReference>
<feature type="region of interest" description="Disordered" evidence="1">
    <location>
        <begin position="112"/>
        <end position="161"/>
    </location>
</feature>
<evidence type="ECO:0000313" key="3">
    <source>
        <dbReference type="Proteomes" id="UP001497525"/>
    </source>
</evidence>
<feature type="compositionally biased region" description="Basic and acidic residues" evidence="1">
    <location>
        <begin position="327"/>
        <end position="339"/>
    </location>
</feature>
<reference evidence="2" key="1">
    <citation type="submission" date="2024-06" db="EMBL/GenBank/DDBJ databases">
        <authorList>
            <person name="Liu X."/>
            <person name="Lenzi L."/>
            <person name="Haldenby T S."/>
            <person name="Uol C."/>
        </authorList>
    </citation>
    <scope>NUCLEOTIDE SEQUENCE</scope>
</reference>
<feature type="compositionally biased region" description="Pro residues" evidence="1">
    <location>
        <begin position="132"/>
        <end position="146"/>
    </location>
</feature>
<dbReference type="AlphaFoldDB" id="A0AAV2T9P1"/>